<evidence type="ECO:0000256" key="3">
    <source>
        <dbReference type="ARBA" id="ARBA00022989"/>
    </source>
</evidence>
<feature type="transmembrane region" description="Helical" evidence="5">
    <location>
        <begin position="315"/>
        <end position="338"/>
    </location>
</feature>
<evidence type="ECO:0000256" key="5">
    <source>
        <dbReference type="SAM" id="Phobius"/>
    </source>
</evidence>
<protein>
    <submittedName>
        <fullName evidence="7">MFS transporter</fullName>
    </submittedName>
</protein>
<gene>
    <name evidence="7" type="ORF">FPZ11_14080</name>
</gene>
<keyword evidence="2 5" id="KW-0812">Transmembrane</keyword>
<dbReference type="PANTHER" id="PTHR23542:SF1">
    <property type="entry name" value="MAJOR FACILITATOR SUPERFAMILY (MFS) PROFILE DOMAIN-CONTAINING PROTEIN"/>
    <property type="match status" value="1"/>
</dbReference>
<evidence type="ECO:0000256" key="1">
    <source>
        <dbReference type="ARBA" id="ARBA00004651"/>
    </source>
</evidence>
<dbReference type="Gene3D" id="1.20.1250.20">
    <property type="entry name" value="MFS general substrate transporter like domains"/>
    <property type="match status" value="1"/>
</dbReference>
<dbReference type="OrthoDB" id="9180256at2"/>
<dbReference type="KEGG" id="huw:FPZ11_14080"/>
<feature type="transmembrane region" description="Helical" evidence="5">
    <location>
        <begin position="181"/>
        <end position="200"/>
    </location>
</feature>
<evidence type="ECO:0000259" key="6">
    <source>
        <dbReference type="PROSITE" id="PS50850"/>
    </source>
</evidence>
<dbReference type="PANTHER" id="PTHR23542">
    <property type="match status" value="1"/>
</dbReference>
<keyword evidence="8" id="KW-1185">Reference proteome</keyword>
<evidence type="ECO:0000313" key="8">
    <source>
        <dbReference type="Proteomes" id="UP000320216"/>
    </source>
</evidence>
<feature type="transmembrane region" description="Helical" evidence="5">
    <location>
        <begin position="50"/>
        <end position="71"/>
    </location>
</feature>
<evidence type="ECO:0000256" key="2">
    <source>
        <dbReference type="ARBA" id="ARBA00022692"/>
    </source>
</evidence>
<feature type="domain" description="Major facilitator superfamily (MFS) profile" evidence="6">
    <location>
        <begin position="226"/>
        <end position="410"/>
    </location>
</feature>
<feature type="transmembrane region" description="Helical" evidence="5">
    <location>
        <begin position="350"/>
        <end position="374"/>
    </location>
</feature>
<feature type="transmembrane region" description="Helical" evidence="5">
    <location>
        <begin position="380"/>
        <end position="402"/>
    </location>
</feature>
<dbReference type="GO" id="GO:0005886">
    <property type="term" value="C:plasma membrane"/>
    <property type="evidence" value="ECO:0007669"/>
    <property type="project" value="UniProtKB-SubCell"/>
</dbReference>
<accession>A0A5B8M633</accession>
<feature type="transmembrane region" description="Helical" evidence="5">
    <location>
        <begin position="83"/>
        <end position="102"/>
    </location>
</feature>
<dbReference type="GO" id="GO:0022857">
    <property type="term" value="F:transmembrane transporter activity"/>
    <property type="evidence" value="ECO:0007669"/>
    <property type="project" value="InterPro"/>
</dbReference>
<dbReference type="InterPro" id="IPR011701">
    <property type="entry name" value="MFS"/>
</dbReference>
<comment type="subcellular location">
    <subcellularLocation>
        <location evidence="1">Cell membrane</location>
        <topology evidence="1">Multi-pass membrane protein</topology>
    </subcellularLocation>
</comment>
<organism evidence="7 8">
    <name type="scientific">Humibacter ginsenosidimutans</name>
    <dbReference type="NCBI Taxonomy" id="2599293"/>
    <lineage>
        <taxon>Bacteria</taxon>
        <taxon>Bacillati</taxon>
        <taxon>Actinomycetota</taxon>
        <taxon>Actinomycetes</taxon>
        <taxon>Micrococcales</taxon>
        <taxon>Microbacteriaceae</taxon>
        <taxon>Humibacter</taxon>
    </lineage>
</organism>
<name>A0A5B8M633_9MICO</name>
<feature type="transmembrane region" description="Helical" evidence="5">
    <location>
        <begin position="21"/>
        <end position="44"/>
    </location>
</feature>
<dbReference type="Proteomes" id="UP000320216">
    <property type="component" value="Chromosome"/>
</dbReference>
<dbReference type="PROSITE" id="PS50850">
    <property type="entry name" value="MFS"/>
    <property type="match status" value="1"/>
</dbReference>
<feature type="transmembrane region" description="Helical" evidence="5">
    <location>
        <begin position="221"/>
        <end position="243"/>
    </location>
</feature>
<reference evidence="7 8" key="1">
    <citation type="submission" date="2019-07" db="EMBL/GenBank/DDBJ databases">
        <title>Full genome sequence of Humibacter sp. WJ7-1.</title>
        <authorList>
            <person name="Im W.-T."/>
        </authorList>
    </citation>
    <scope>NUCLEOTIDE SEQUENCE [LARGE SCALE GENOMIC DNA]</scope>
    <source>
        <strain evidence="7 8">WJ7-1</strain>
    </source>
</reference>
<dbReference type="RefSeq" id="WP_146321770.1">
    <property type="nucleotide sequence ID" value="NZ_CP042305.1"/>
</dbReference>
<dbReference type="Pfam" id="PF07690">
    <property type="entry name" value="MFS_1"/>
    <property type="match status" value="1"/>
</dbReference>
<dbReference type="SUPFAM" id="SSF103473">
    <property type="entry name" value="MFS general substrate transporter"/>
    <property type="match status" value="1"/>
</dbReference>
<feature type="transmembrane region" description="Helical" evidence="5">
    <location>
        <begin position="290"/>
        <end position="309"/>
    </location>
</feature>
<sequence>MRNPGEQSTFSLLLGATGKAYFPIAFIARFPYAMIVVGVLTLIVTMRHSLALGGLVSACVGLGTAAVGPLIGAAADRFGQRRVVLAAGIANGITLLLIAWAASAAPDAIVLAVALLIGATAPQVSPLSRSRLVGIISTRMPVGRRAGILNSTFSYESAADEVTFVFGPVLVGALATTVGPQAAVIGAALLEFVFVTAFALHPTSRLAAHETAVREREPVGALLRPPLLVLIIGSVGVGLFFGAMLTSLTAIMTVLGSADQSGLMYGAMGVGSAAFALGVALFPARFTLRARWLTFAAVLFIGAGLFALLSGSIGGILTALFLAGIGVGPTLVTLYSLAAVRSPAGRSATVMTMLGSGIVVGQAAASGIVGALASATSAHAAGYAPVIAALIVLAAALVNWPLSRPDRARA</sequence>
<evidence type="ECO:0000256" key="4">
    <source>
        <dbReference type="ARBA" id="ARBA00023136"/>
    </source>
</evidence>
<keyword evidence="4 5" id="KW-0472">Membrane</keyword>
<dbReference type="InterPro" id="IPR036259">
    <property type="entry name" value="MFS_trans_sf"/>
</dbReference>
<dbReference type="InterPro" id="IPR020846">
    <property type="entry name" value="MFS_dom"/>
</dbReference>
<proteinExistence type="predicted"/>
<feature type="transmembrane region" description="Helical" evidence="5">
    <location>
        <begin position="263"/>
        <end position="283"/>
    </location>
</feature>
<dbReference type="EMBL" id="CP042305">
    <property type="protein sequence ID" value="QDZ15736.1"/>
    <property type="molecule type" value="Genomic_DNA"/>
</dbReference>
<dbReference type="AlphaFoldDB" id="A0A5B8M633"/>
<evidence type="ECO:0000313" key="7">
    <source>
        <dbReference type="EMBL" id="QDZ15736.1"/>
    </source>
</evidence>
<keyword evidence="3 5" id="KW-1133">Transmembrane helix</keyword>